<evidence type="ECO:0000313" key="3">
    <source>
        <dbReference type="Proteomes" id="UP000248889"/>
    </source>
</evidence>
<gene>
    <name evidence="2" type="ORF">DN069_19405</name>
</gene>
<dbReference type="RefSeq" id="WP_111502479.1">
    <property type="nucleotide sequence ID" value="NZ_QKYN01000074.1"/>
</dbReference>
<organism evidence="2 3">
    <name type="scientific">Streptacidiphilus pinicola</name>
    <dbReference type="NCBI Taxonomy" id="2219663"/>
    <lineage>
        <taxon>Bacteria</taxon>
        <taxon>Bacillati</taxon>
        <taxon>Actinomycetota</taxon>
        <taxon>Actinomycetes</taxon>
        <taxon>Kitasatosporales</taxon>
        <taxon>Streptomycetaceae</taxon>
        <taxon>Streptacidiphilus</taxon>
    </lineage>
</organism>
<sequence>MDPTGLAGLSTVAAGEGIKFLYQQVDELLQRHRAKKDRERRPTPPIVAEPSVLPPPDPAMVKVCEPALRELAEILRKPDILRSPHALEAAEELRRLLAAVYGTPIAFRDEPSAPVRVVMTVDEVAGLVTGVRTRIAAGRFDIDMKVKRVKRTGTVIGYDDSAS</sequence>
<feature type="region of interest" description="Disordered" evidence="1">
    <location>
        <begin position="33"/>
        <end position="52"/>
    </location>
</feature>
<proteinExistence type="predicted"/>
<protein>
    <submittedName>
        <fullName evidence="2">Uncharacterized protein</fullName>
    </submittedName>
</protein>
<reference evidence="2 3" key="1">
    <citation type="submission" date="2018-06" db="EMBL/GenBank/DDBJ databases">
        <title>Streptacidiphilus pinicola sp. nov., isolated from pine grove soil.</title>
        <authorList>
            <person name="Roh S.G."/>
            <person name="Park S."/>
            <person name="Kim M.-K."/>
            <person name="Yun B.-R."/>
            <person name="Park J."/>
            <person name="Kim M.J."/>
            <person name="Kim Y.S."/>
            <person name="Kim S.B."/>
        </authorList>
    </citation>
    <scope>NUCLEOTIDE SEQUENCE [LARGE SCALE GENOMIC DNA]</scope>
    <source>
        <strain evidence="2 3">MMS16-CNU450</strain>
    </source>
</reference>
<dbReference type="AlphaFoldDB" id="A0A2X0K8V5"/>
<accession>A0A2X0K8V5</accession>
<dbReference type="OrthoDB" id="4173012at2"/>
<keyword evidence="3" id="KW-1185">Reference proteome</keyword>
<evidence type="ECO:0000256" key="1">
    <source>
        <dbReference type="SAM" id="MobiDB-lite"/>
    </source>
</evidence>
<dbReference type="Proteomes" id="UP000248889">
    <property type="component" value="Unassembled WGS sequence"/>
</dbReference>
<dbReference type="EMBL" id="QKYN01000074">
    <property type="protein sequence ID" value="RAG83929.1"/>
    <property type="molecule type" value="Genomic_DNA"/>
</dbReference>
<name>A0A2X0K8V5_9ACTN</name>
<feature type="compositionally biased region" description="Pro residues" evidence="1">
    <location>
        <begin position="43"/>
        <end position="52"/>
    </location>
</feature>
<evidence type="ECO:0000313" key="2">
    <source>
        <dbReference type="EMBL" id="RAG83929.1"/>
    </source>
</evidence>
<comment type="caution">
    <text evidence="2">The sequence shown here is derived from an EMBL/GenBank/DDBJ whole genome shotgun (WGS) entry which is preliminary data.</text>
</comment>